<keyword evidence="2" id="KW-0268">Exocytosis</keyword>
<keyword evidence="6" id="KW-0040">ANK repeat</keyword>
<proteinExistence type="predicted"/>
<evidence type="ECO:0000256" key="3">
    <source>
        <dbReference type="ARBA" id="ARBA00022537"/>
    </source>
</evidence>
<dbReference type="EMBL" id="SDOV01000001">
    <property type="protein sequence ID" value="KAH7645320.1"/>
    <property type="molecule type" value="Genomic_DNA"/>
</dbReference>
<dbReference type="PROSITE" id="PS50088">
    <property type="entry name" value="ANK_REPEAT"/>
    <property type="match status" value="1"/>
</dbReference>
<evidence type="ECO:0000256" key="6">
    <source>
        <dbReference type="PROSITE-ProRule" id="PRU00023"/>
    </source>
</evidence>
<evidence type="ECO:0000256" key="2">
    <source>
        <dbReference type="ARBA" id="ARBA00022483"/>
    </source>
</evidence>
<gene>
    <name evidence="7" type="ORF">HUG17_0858</name>
</gene>
<protein>
    <submittedName>
        <fullName evidence="7">Ankyrin repeat domain containing protein 17</fullName>
    </submittedName>
</protein>
<evidence type="ECO:0000256" key="1">
    <source>
        <dbReference type="ARBA" id="ARBA00004175"/>
    </source>
</evidence>
<evidence type="ECO:0000313" key="7">
    <source>
        <dbReference type="EMBL" id="KAH7645320.1"/>
    </source>
</evidence>
<name>A0A9D4P923_DERFA</name>
<comment type="subcellular location">
    <subcellularLocation>
        <location evidence="1">Target cell membrane</location>
    </subcellularLocation>
</comment>
<keyword evidence="5" id="KW-1053">Target membrane</keyword>
<dbReference type="InterPro" id="IPR002110">
    <property type="entry name" value="Ankyrin_rpt"/>
</dbReference>
<sequence>MNNSETVAATTTTMAINLPSIHHHRKYQSSPSSSLYQQSIPTINEQCIINTQLANHQSLRQQEQSYQNKILLAQKILKIIKNDDYEQFAKILQYTKPDLNVFINGQTALHYCLLLGRDVSWCKLLVLNGANPNLSNQDGWHPLHLAAFRGLKESVNYLTNCNNSFYHHDNNLITSNNNNNDETTTTNL</sequence>
<keyword evidence="4" id="KW-0528">Neurotoxin</keyword>
<accession>A0A9D4P923</accession>
<evidence type="ECO:0000256" key="5">
    <source>
        <dbReference type="ARBA" id="ARBA00023298"/>
    </source>
</evidence>
<dbReference type="SUPFAM" id="SSF48403">
    <property type="entry name" value="Ankyrin repeat"/>
    <property type="match status" value="1"/>
</dbReference>
<dbReference type="OrthoDB" id="5314041at2759"/>
<keyword evidence="4" id="KW-0800">Toxin</keyword>
<keyword evidence="4" id="KW-0638">Presynaptic neurotoxin</keyword>
<dbReference type="GO" id="GO:0006887">
    <property type="term" value="P:exocytosis"/>
    <property type="evidence" value="ECO:0007669"/>
    <property type="project" value="UniProtKB-KW"/>
</dbReference>
<keyword evidence="5" id="KW-0472">Membrane</keyword>
<reference evidence="7" key="2">
    <citation type="journal article" date="2021" name="World Allergy Organ. J.">
        <title>Chromosome-level assembly of Dermatophagoides farinae genome and transcriptome reveals two novel allergens Der f 37 and Der f 39.</title>
        <authorList>
            <person name="Chen J."/>
            <person name="Cai Z."/>
            <person name="Fan D."/>
            <person name="Hu J."/>
            <person name="Hou Y."/>
            <person name="He Y."/>
            <person name="Zhang Z."/>
            <person name="Zhao Z."/>
            <person name="Gao P."/>
            <person name="Hu W."/>
            <person name="Sun J."/>
            <person name="Li J."/>
            <person name="Ji K."/>
        </authorList>
    </citation>
    <scope>NUCLEOTIDE SEQUENCE</scope>
    <source>
        <strain evidence="7">JKM2019</strain>
    </source>
</reference>
<dbReference type="GO" id="GO:0044231">
    <property type="term" value="C:host cell presynaptic membrane"/>
    <property type="evidence" value="ECO:0007669"/>
    <property type="project" value="UniProtKB-KW"/>
</dbReference>
<comment type="caution">
    <text evidence="7">The sequence shown here is derived from an EMBL/GenBank/DDBJ whole genome shotgun (WGS) entry which is preliminary data.</text>
</comment>
<dbReference type="GO" id="GO:0044218">
    <property type="term" value="C:other organism cell membrane"/>
    <property type="evidence" value="ECO:0007669"/>
    <property type="project" value="UniProtKB-KW"/>
</dbReference>
<keyword evidence="3" id="KW-1052">Target cell membrane</keyword>
<reference evidence="7" key="1">
    <citation type="submission" date="2020-06" db="EMBL/GenBank/DDBJ databases">
        <authorList>
            <person name="Ji K."/>
            <person name="Li J."/>
        </authorList>
    </citation>
    <scope>NUCLEOTIDE SEQUENCE</scope>
    <source>
        <strain evidence="7">JKM2019</strain>
        <tissue evidence="7">Whole body</tissue>
    </source>
</reference>
<feature type="repeat" description="ANK" evidence="6">
    <location>
        <begin position="104"/>
        <end position="137"/>
    </location>
</feature>
<dbReference type="Proteomes" id="UP000828236">
    <property type="component" value="Unassembled WGS sequence"/>
</dbReference>
<organism evidence="7">
    <name type="scientific">Dermatophagoides farinae</name>
    <name type="common">American house dust mite</name>
    <dbReference type="NCBI Taxonomy" id="6954"/>
    <lineage>
        <taxon>Eukaryota</taxon>
        <taxon>Metazoa</taxon>
        <taxon>Ecdysozoa</taxon>
        <taxon>Arthropoda</taxon>
        <taxon>Chelicerata</taxon>
        <taxon>Arachnida</taxon>
        <taxon>Acari</taxon>
        <taxon>Acariformes</taxon>
        <taxon>Sarcoptiformes</taxon>
        <taxon>Astigmata</taxon>
        <taxon>Psoroptidia</taxon>
        <taxon>Analgoidea</taxon>
        <taxon>Pyroglyphidae</taxon>
        <taxon>Dermatophagoidinae</taxon>
        <taxon>Dermatophagoides</taxon>
    </lineage>
</organism>
<dbReference type="SMART" id="SM00248">
    <property type="entry name" value="ANK"/>
    <property type="match status" value="2"/>
</dbReference>
<evidence type="ECO:0000256" key="4">
    <source>
        <dbReference type="ARBA" id="ARBA00023028"/>
    </source>
</evidence>
<dbReference type="Pfam" id="PF12796">
    <property type="entry name" value="Ank_2"/>
    <property type="match status" value="1"/>
</dbReference>
<dbReference type="InterPro" id="IPR036770">
    <property type="entry name" value="Ankyrin_rpt-contain_sf"/>
</dbReference>
<dbReference type="AlphaFoldDB" id="A0A9D4P923"/>
<dbReference type="Gene3D" id="1.25.40.20">
    <property type="entry name" value="Ankyrin repeat-containing domain"/>
    <property type="match status" value="1"/>
</dbReference>